<dbReference type="AlphaFoldDB" id="A0AAD7CPV9"/>
<evidence type="ECO:0000313" key="1">
    <source>
        <dbReference type="EMBL" id="KAJ7657127.1"/>
    </source>
</evidence>
<accession>A0AAD7CPV9</accession>
<name>A0AAD7CPV9_MYCRO</name>
<protein>
    <submittedName>
        <fullName evidence="1">Uncharacterized protein</fullName>
    </submittedName>
</protein>
<evidence type="ECO:0000313" key="2">
    <source>
        <dbReference type="Proteomes" id="UP001221757"/>
    </source>
</evidence>
<gene>
    <name evidence="1" type="ORF">B0H17DRAFT_1145982</name>
</gene>
<reference evidence="1" key="1">
    <citation type="submission" date="2023-03" db="EMBL/GenBank/DDBJ databases">
        <title>Massive genome expansion in bonnet fungi (Mycena s.s.) driven by repeated elements and novel gene families across ecological guilds.</title>
        <authorList>
            <consortium name="Lawrence Berkeley National Laboratory"/>
            <person name="Harder C.B."/>
            <person name="Miyauchi S."/>
            <person name="Viragh M."/>
            <person name="Kuo A."/>
            <person name="Thoen E."/>
            <person name="Andreopoulos B."/>
            <person name="Lu D."/>
            <person name="Skrede I."/>
            <person name="Drula E."/>
            <person name="Henrissat B."/>
            <person name="Morin E."/>
            <person name="Kohler A."/>
            <person name="Barry K."/>
            <person name="LaButti K."/>
            <person name="Morin E."/>
            <person name="Salamov A."/>
            <person name="Lipzen A."/>
            <person name="Mereny Z."/>
            <person name="Hegedus B."/>
            <person name="Baldrian P."/>
            <person name="Stursova M."/>
            <person name="Weitz H."/>
            <person name="Taylor A."/>
            <person name="Grigoriev I.V."/>
            <person name="Nagy L.G."/>
            <person name="Martin F."/>
            <person name="Kauserud H."/>
        </authorList>
    </citation>
    <scope>NUCLEOTIDE SEQUENCE</scope>
    <source>
        <strain evidence="1">CBHHK067</strain>
    </source>
</reference>
<organism evidence="1 2">
    <name type="scientific">Mycena rosella</name>
    <name type="common">Pink bonnet</name>
    <name type="synonym">Agaricus rosellus</name>
    <dbReference type="NCBI Taxonomy" id="1033263"/>
    <lineage>
        <taxon>Eukaryota</taxon>
        <taxon>Fungi</taxon>
        <taxon>Dikarya</taxon>
        <taxon>Basidiomycota</taxon>
        <taxon>Agaricomycotina</taxon>
        <taxon>Agaricomycetes</taxon>
        <taxon>Agaricomycetidae</taxon>
        <taxon>Agaricales</taxon>
        <taxon>Marasmiineae</taxon>
        <taxon>Mycenaceae</taxon>
        <taxon>Mycena</taxon>
    </lineage>
</organism>
<dbReference type="Proteomes" id="UP001221757">
    <property type="component" value="Unassembled WGS sequence"/>
</dbReference>
<proteinExistence type="predicted"/>
<comment type="caution">
    <text evidence="1">The sequence shown here is derived from an EMBL/GenBank/DDBJ whole genome shotgun (WGS) entry which is preliminary data.</text>
</comment>
<keyword evidence="2" id="KW-1185">Reference proteome</keyword>
<dbReference type="EMBL" id="JARKIE010000292">
    <property type="protein sequence ID" value="KAJ7657127.1"/>
    <property type="molecule type" value="Genomic_DNA"/>
</dbReference>
<sequence>MSTELTADAALNPCAPDKLVRSVNGGITGVLEEELPHSTVTHCAVGLARVQGNWQTVVRAHCEGLGRRIDVGARFGGGTVHVWTGEAALPTAGAWEGLKRGPPARIHVIVSDINGQTLGQTATCPNKTISLTFHRDRLLTASPTHAPFCHRLLKPSILRDSVSAQLVPGILKFLGVTHSQWQCGTPHASSEPTGIHWAFIAHGLETHEIVERNAEWHTYICRGPVSRSSLFRTNFWARGLERLEHLESTRILELTRAPEL</sequence>